<reference evidence="3 4" key="1">
    <citation type="journal article" date="2012" name="MBio">
        <title>Comparative genome analysis of three eukaryotic parasites with differing abilities to transform leukocytes reveals key mediators of Theileria-induced leukocyte transformation.</title>
        <authorList>
            <person name="Hayashida K."/>
            <person name="Hara Y."/>
            <person name="Abe T."/>
            <person name="Yamasaki C."/>
            <person name="Toyoda A."/>
            <person name="Kosuge T."/>
            <person name="Suzuki Y."/>
            <person name="Sato Y."/>
            <person name="Kawashima S."/>
            <person name="Katayama T."/>
            <person name="Wakaguri H."/>
            <person name="Inoue N."/>
            <person name="Homma K."/>
            <person name="Tada-Umezaki M."/>
            <person name="Yagi Y."/>
            <person name="Fujii Y."/>
            <person name="Habara T."/>
            <person name="Kanehisa M."/>
            <person name="Watanabe H."/>
            <person name="Ito K."/>
            <person name="Gojobori T."/>
            <person name="Sugawara H."/>
            <person name="Imanishi T."/>
            <person name="Weir W."/>
            <person name="Gardner M."/>
            <person name="Pain A."/>
            <person name="Shiels B."/>
            <person name="Hattori M."/>
            <person name="Nene V."/>
            <person name="Sugimoto C."/>
        </authorList>
    </citation>
    <scope>NUCLEOTIDE SEQUENCE [LARGE SCALE GENOMIC DNA]</scope>
    <source>
        <strain evidence="3 4">Shintoku</strain>
    </source>
</reference>
<organism evidence="3 4">
    <name type="scientific">Theileria orientalis strain Shintoku</name>
    <dbReference type="NCBI Taxonomy" id="869250"/>
    <lineage>
        <taxon>Eukaryota</taxon>
        <taxon>Sar</taxon>
        <taxon>Alveolata</taxon>
        <taxon>Apicomplexa</taxon>
        <taxon>Aconoidasida</taxon>
        <taxon>Piroplasmida</taxon>
        <taxon>Theileriidae</taxon>
        <taxon>Theileria</taxon>
    </lineage>
</organism>
<evidence type="ECO:0000256" key="2">
    <source>
        <dbReference type="SAM" id="Phobius"/>
    </source>
</evidence>
<feature type="region of interest" description="Disordered" evidence="1">
    <location>
        <begin position="132"/>
        <end position="151"/>
    </location>
</feature>
<dbReference type="Proteomes" id="UP000003786">
    <property type="component" value="Chromosome 1"/>
</dbReference>
<dbReference type="eggNOG" id="ENOG502QXHH">
    <property type="taxonomic scope" value="Eukaryota"/>
</dbReference>
<evidence type="ECO:0000256" key="1">
    <source>
        <dbReference type="SAM" id="MobiDB-lite"/>
    </source>
</evidence>
<sequence length="239" mass="27492">MDGSRALLIDLIKFLESVEEKIVNRSVELKDLLQIINIKHCFNTMDSMLKQCEKSVSTQDLDEIKDRINTAKETVKILEGLAILNETSSIYGDLYLIDDKASKDEDYSSYGSHLKISNEEFDKLIEEWAEDRDTSEKNTRRRETNKNESFQEQIKGEMAQLADTMKSKAMRYRDIIVKDNKALLKFTGEQEKQLDTVTHVAMESSKLVRSSHLSLMQLIIMAASMIGLTMLMMFIFIIT</sequence>
<dbReference type="STRING" id="869250.J7M4J0"/>
<keyword evidence="2" id="KW-0812">Transmembrane</keyword>
<keyword evidence="2" id="KW-1133">Transmembrane helix</keyword>
<name>J7M4J0_THEOR</name>
<dbReference type="OMA" id="IEEWAED"/>
<dbReference type="OrthoDB" id="365460at2759"/>
<dbReference type="AlphaFoldDB" id="J7M4J0"/>
<keyword evidence="4" id="KW-1185">Reference proteome</keyword>
<feature type="transmembrane region" description="Helical" evidence="2">
    <location>
        <begin position="215"/>
        <end position="238"/>
    </location>
</feature>
<keyword evidence="2" id="KW-0472">Membrane</keyword>
<feature type="compositionally biased region" description="Basic and acidic residues" evidence="1">
    <location>
        <begin position="132"/>
        <end position="146"/>
    </location>
</feature>
<dbReference type="RefSeq" id="XP_009688921.1">
    <property type="nucleotide sequence ID" value="XM_009690626.1"/>
</dbReference>
<evidence type="ECO:0000313" key="4">
    <source>
        <dbReference type="Proteomes" id="UP000003786"/>
    </source>
</evidence>
<gene>
    <name evidence="3" type="ORF">TOT_010000088</name>
</gene>
<dbReference type="GeneID" id="20713053"/>
<protein>
    <submittedName>
        <fullName evidence="3">Uncharacterized protein</fullName>
    </submittedName>
</protein>
<dbReference type="KEGG" id="tot:TOT_010000088"/>
<evidence type="ECO:0000313" key="3">
    <source>
        <dbReference type="EMBL" id="BAM38620.1"/>
    </source>
</evidence>
<accession>J7M4J0</accession>
<dbReference type="VEuPathDB" id="PiroplasmaDB:TOT_010000088"/>
<dbReference type="EMBL" id="AP011946">
    <property type="protein sequence ID" value="BAM38620.1"/>
    <property type="molecule type" value="Genomic_DNA"/>
</dbReference>
<proteinExistence type="predicted"/>